<evidence type="ECO:0000256" key="2">
    <source>
        <dbReference type="SAM" id="MobiDB-lite"/>
    </source>
</evidence>
<feature type="compositionally biased region" description="Polar residues" evidence="2">
    <location>
        <begin position="249"/>
        <end position="267"/>
    </location>
</feature>
<dbReference type="EMBL" id="SWLE01000012">
    <property type="protein sequence ID" value="TNM94267.1"/>
    <property type="molecule type" value="Genomic_DNA"/>
</dbReference>
<accession>A0A4Z2BR36</accession>
<evidence type="ECO:0000313" key="4">
    <source>
        <dbReference type="Proteomes" id="UP000516260"/>
    </source>
</evidence>
<dbReference type="Proteomes" id="UP000516260">
    <property type="component" value="Chromosome 2"/>
</dbReference>
<evidence type="ECO:0000256" key="1">
    <source>
        <dbReference type="SAM" id="Coils"/>
    </source>
</evidence>
<sequence length="281" mass="31130">MARVLRPATRLPSRLRVQRDDVCSNLWLPLVGGGPGSADGQGPLPKAGLSERLDGFISTSLPFSTPTTKPPFSFLQPAGPDVPTLLSMLRDMLSEYMLDLGSAQRIELTRFLTDTCVRQRRLFQAALRGATEETAIQLRMEVQSPPTPCPLAQGVDLQEWESEEKEAELRALLQQKEEKLKQLRNGERVSVEEIEVPEDGEANREKLFVSLNSAVKATKEQILASLTQEVNLLTEILQLKLKKAEMTTRGPQTAAESNPDNSNSQPETTVKAKKLKSKTKK</sequence>
<protein>
    <submittedName>
        <fullName evidence="3">Uncharacterized protein</fullName>
    </submittedName>
</protein>
<keyword evidence="1" id="KW-0175">Coiled coil</keyword>
<dbReference type="AlphaFoldDB" id="A0A4Z2BR36"/>
<organism evidence="3 4">
    <name type="scientific">Takifugu bimaculatus</name>
    <dbReference type="NCBI Taxonomy" id="433685"/>
    <lineage>
        <taxon>Eukaryota</taxon>
        <taxon>Metazoa</taxon>
        <taxon>Chordata</taxon>
        <taxon>Craniata</taxon>
        <taxon>Vertebrata</taxon>
        <taxon>Euteleostomi</taxon>
        <taxon>Actinopterygii</taxon>
        <taxon>Neopterygii</taxon>
        <taxon>Teleostei</taxon>
        <taxon>Neoteleostei</taxon>
        <taxon>Acanthomorphata</taxon>
        <taxon>Eupercaria</taxon>
        <taxon>Tetraodontiformes</taxon>
        <taxon>Tetradontoidea</taxon>
        <taxon>Tetraodontidae</taxon>
        <taxon>Takifugu</taxon>
    </lineage>
</organism>
<gene>
    <name evidence="3" type="ORF">fugu_002443</name>
</gene>
<evidence type="ECO:0000313" key="3">
    <source>
        <dbReference type="EMBL" id="TNM94267.1"/>
    </source>
</evidence>
<keyword evidence="4" id="KW-1185">Reference proteome</keyword>
<comment type="caution">
    <text evidence="3">The sequence shown here is derived from an EMBL/GenBank/DDBJ whole genome shotgun (WGS) entry which is preliminary data.</text>
</comment>
<feature type="coiled-coil region" evidence="1">
    <location>
        <begin position="155"/>
        <end position="189"/>
    </location>
</feature>
<feature type="region of interest" description="Disordered" evidence="2">
    <location>
        <begin position="243"/>
        <end position="281"/>
    </location>
</feature>
<name>A0A4Z2BR36_9TELE</name>
<proteinExistence type="predicted"/>
<feature type="compositionally biased region" description="Basic residues" evidence="2">
    <location>
        <begin position="271"/>
        <end position="281"/>
    </location>
</feature>
<reference evidence="3 4" key="1">
    <citation type="submission" date="2019-04" db="EMBL/GenBank/DDBJ databases">
        <title>The sequence and de novo assembly of Takifugu bimaculatus genome using PacBio and Hi-C technologies.</title>
        <authorList>
            <person name="Xu P."/>
            <person name="Liu B."/>
            <person name="Zhou Z."/>
        </authorList>
    </citation>
    <scope>NUCLEOTIDE SEQUENCE [LARGE SCALE GENOMIC DNA]</scope>
    <source>
        <strain evidence="3">TB-2018</strain>
        <tissue evidence="3">Muscle</tissue>
    </source>
</reference>